<keyword evidence="3" id="KW-1185">Reference proteome</keyword>
<dbReference type="AlphaFoldDB" id="A0A1S1V6T4"/>
<keyword evidence="1" id="KW-0732">Signal</keyword>
<accession>A0A1S1V6T4</accession>
<comment type="caution">
    <text evidence="2">The sequence shown here is derived from an EMBL/GenBank/DDBJ whole genome shotgun (WGS) entry which is preliminary data.</text>
</comment>
<evidence type="ECO:0000313" key="3">
    <source>
        <dbReference type="Proteomes" id="UP000180254"/>
    </source>
</evidence>
<dbReference type="Gene3D" id="3.40.190.10">
    <property type="entry name" value="Periplasmic binding protein-like II"/>
    <property type="match status" value="2"/>
</dbReference>
<dbReference type="SUPFAM" id="SSF53850">
    <property type="entry name" value="Periplasmic binding protein-like II"/>
    <property type="match status" value="1"/>
</dbReference>
<dbReference type="RefSeq" id="WP_071063023.1">
    <property type="nucleotide sequence ID" value="NZ_MKIE01000004.1"/>
</dbReference>
<reference evidence="2 3" key="1">
    <citation type="submission" date="2016-09" db="EMBL/GenBank/DDBJ databases">
        <title>Genome sequence of Eubacterium angustum.</title>
        <authorList>
            <person name="Poehlein A."/>
            <person name="Daniel R."/>
        </authorList>
    </citation>
    <scope>NUCLEOTIDE SEQUENCE [LARGE SCALE GENOMIC DNA]</scope>
    <source>
        <strain evidence="2 3">DSM 1989</strain>
    </source>
</reference>
<feature type="signal peptide" evidence="1">
    <location>
        <begin position="1"/>
        <end position="23"/>
    </location>
</feature>
<dbReference type="OrthoDB" id="286202at2"/>
<gene>
    <name evidence="2" type="ORF">EUAN_13910</name>
</gene>
<evidence type="ECO:0000313" key="2">
    <source>
        <dbReference type="EMBL" id="OHW62321.1"/>
    </source>
</evidence>
<evidence type="ECO:0000256" key="1">
    <source>
        <dbReference type="SAM" id="SignalP"/>
    </source>
</evidence>
<proteinExistence type="predicted"/>
<feature type="chain" id="PRO_5039213361" evidence="1">
    <location>
        <begin position="24"/>
        <end position="380"/>
    </location>
</feature>
<sequence>MNILKKLALGVAMIGMIFTTACSGSETASSGNDGEASKEVPTINISWGKELHTGIMEIPGERVEEFKAQGVYFNPISETQFELIKGDEKLALINFIPTKGGSEVATLMSQGHLDAAFTSNTAILSAVDQGTPAKILAPIQSDGVGVVFPVDKDFKNWEDVKNYIQASEMPVKIGYHSPVSGPRIVIESVLKQEGLKVTEDPGETNADVLLVDLKGITNLLPSLSSGQVDAWIGPSHHPEAAEVEGLGKVVLNLEDLPPNGQWEGFPCCVFAATEKILSENPEVFEALGELVTNNAEYCTEHKEEVAQVMSEVIGVKKEAIMMSKIKYSTEPSDKWINGIGVYVKALTDMDKLTGTLKEKTYEDIQKEVFDFQYVEKFHEK</sequence>
<dbReference type="PANTHER" id="PTHR30024">
    <property type="entry name" value="ALIPHATIC SULFONATES-BINDING PROTEIN-RELATED"/>
    <property type="match status" value="1"/>
</dbReference>
<dbReference type="Pfam" id="PF13379">
    <property type="entry name" value="NMT1_2"/>
    <property type="match status" value="1"/>
</dbReference>
<name>A0A1S1V6T4_9FIRM</name>
<protein>
    <submittedName>
        <fullName evidence="2">NMT1/THI5 like protein</fullName>
    </submittedName>
</protein>
<organism evidence="2 3">
    <name type="scientific">Andreesenia angusta</name>
    <dbReference type="NCBI Taxonomy" id="39480"/>
    <lineage>
        <taxon>Bacteria</taxon>
        <taxon>Bacillati</taxon>
        <taxon>Bacillota</taxon>
        <taxon>Tissierellia</taxon>
        <taxon>Tissierellales</taxon>
        <taxon>Gottschalkiaceae</taxon>
        <taxon>Andreesenia</taxon>
    </lineage>
</organism>
<dbReference type="Proteomes" id="UP000180254">
    <property type="component" value="Unassembled WGS sequence"/>
</dbReference>
<dbReference type="PANTHER" id="PTHR30024:SF42">
    <property type="entry name" value="ALIPHATIC SULFONATES-BINDING PROTEIN-RELATED"/>
    <property type="match status" value="1"/>
</dbReference>
<dbReference type="EMBL" id="MKIE01000004">
    <property type="protein sequence ID" value="OHW62321.1"/>
    <property type="molecule type" value="Genomic_DNA"/>
</dbReference>
<dbReference type="PROSITE" id="PS51257">
    <property type="entry name" value="PROKAR_LIPOPROTEIN"/>
    <property type="match status" value="1"/>
</dbReference>
<dbReference type="STRING" id="39480.EUAN_13910"/>